<dbReference type="AlphaFoldDB" id="A0A5C8ZMX9"/>
<organism evidence="1 2">
    <name type="scientific">Parahaliea aestuarii</name>
    <dbReference type="NCBI Taxonomy" id="1852021"/>
    <lineage>
        <taxon>Bacteria</taxon>
        <taxon>Pseudomonadati</taxon>
        <taxon>Pseudomonadota</taxon>
        <taxon>Gammaproteobacteria</taxon>
        <taxon>Cellvibrionales</taxon>
        <taxon>Halieaceae</taxon>
        <taxon>Parahaliea</taxon>
    </lineage>
</organism>
<sequence length="398" mass="42963">MRFLFSSGPWAGQKTYGRARNICLLLSMGERCIVMDDDVLCTALARPAREQGLALSDGMREAEFYAGEGEWQQRWIRQNFDPLVGHGRCLGLSAAQVMQLSGGHMQPAQLAGASLALFRDIHASAPVLMTQSGSVGDPGTTNNAWLSNLGEGSVRAMLQRQGGLPAALETRQCWLGQARATLTKRAVMSQVTGLDNRAELPPYFPALRGEDQLFGAMLDFLIPDSLVMEFDWAVPHLPIEERAGNAAGDSVVPRGGLQLLASYLAEVKPRDPGVGYDTRLQLLTARLDTLAQLSTTSLVAQLRASLSRAQGFALQTLNDRLADTGALDPDWKTYLEKNARDCIQALQHPAQLAELPGVGAGATDETVASIIRERAAGFASALRAWRRIREAGAALQQG</sequence>
<keyword evidence="2" id="KW-1185">Reference proteome</keyword>
<dbReference type="Proteomes" id="UP000321933">
    <property type="component" value="Unassembled WGS sequence"/>
</dbReference>
<evidence type="ECO:0000313" key="2">
    <source>
        <dbReference type="Proteomes" id="UP000321933"/>
    </source>
</evidence>
<gene>
    <name evidence="1" type="ORF">FVW59_18360</name>
</gene>
<comment type="caution">
    <text evidence="1">The sequence shown here is derived from an EMBL/GenBank/DDBJ whole genome shotgun (WGS) entry which is preliminary data.</text>
</comment>
<reference evidence="1 2" key="1">
    <citation type="submission" date="2019-08" db="EMBL/GenBank/DDBJ databases">
        <title>Parahaliea maris sp. nov., isolated from the surface seawater.</title>
        <authorList>
            <person name="Liu Y."/>
        </authorList>
    </citation>
    <scope>NUCLEOTIDE SEQUENCE [LARGE SCALE GENOMIC DNA]</scope>
    <source>
        <strain evidence="1 2">S2-26</strain>
    </source>
</reference>
<evidence type="ECO:0000313" key="1">
    <source>
        <dbReference type="EMBL" id="TXS89090.1"/>
    </source>
</evidence>
<proteinExistence type="predicted"/>
<accession>A0A5C8ZMX9</accession>
<name>A0A5C8ZMX9_9GAMM</name>
<protein>
    <submittedName>
        <fullName evidence="1">Uncharacterized protein</fullName>
    </submittedName>
</protein>
<dbReference type="OrthoDB" id="5712323at2"/>
<dbReference type="EMBL" id="VRYZ01000010">
    <property type="protein sequence ID" value="TXS89090.1"/>
    <property type="molecule type" value="Genomic_DNA"/>
</dbReference>